<feature type="domain" description="Integrase catalytic" evidence="6">
    <location>
        <begin position="905"/>
        <end position="1065"/>
    </location>
</feature>
<dbReference type="OrthoDB" id="2273864at2759"/>
<accession>A0A1R1Y134</accession>
<keyword evidence="8" id="KW-1185">Reference proteome</keyword>
<protein>
    <submittedName>
        <fullName evidence="7">Transposon Ty3-I Gag-Pol polyprotein</fullName>
    </submittedName>
</protein>
<dbReference type="STRING" id="133412.A0A1R1Y134"/>
<dbReference type="PANTHER" id="PTHR37984:SF5">
    <property type="entry name" value="PROTEIN NYNRIN-LIKE"/>
    <property type="match status" value="1"/>
</dbReference>
<dbReference type="GO" id="GO:0016779">
    <property type="term" value="F:nucleotidyltransferase activity"/>
    <property type="evidence" value="ECO:0007669"/>
    <property type="project" value="UniProtKB-KW"/>
</dbReference>
<evidence type="ECO:0000256" key="3">
    <source>
        <dbReference type="ARBA" id="ARBA00022722"/>
    </source>
</evidence>
<dbReference type="SUPFAM" id="SSF50630">
    <property type="entry name" value="Acid proteases"/>
    <property type="match status" value="1"/>
</dbReference>
<evidence type="ECO:0000313" key="7">
    <source>
        <dbReference type="EMBL" id="OMJ20514.1"/>
    </source>
</evidence>
<dbReference type="PROSITE" id="PS50994">
    <property type="entry name" value="INTEGRASE"/>
    <property type="match status" value="1"/>
</dbReference>
<evidence type="ECO:0000259" key="6">
    <source>
        <dbReference type="PROSITE" id="PS50994"/>
    </source>
</evidence>
<evidence type="ECO:0000256" key="1">
    <source>
        <dbReference type="ARBA" id="ARBA00022679"/>
    </source>
</evidence>
<name>A0A1R1Y134_9FUNG</name>
<dbReference type="Pfam" id="PF17921">
    <property type="entry name" value="Integrase_H2C2"/>
    <property type="match status" value="1"/>
</dbReference>
<dbReference type="InterPro" id="IPR050951">
    <property type="entry name" value="Retrovirus_Pol_polyprotein"/>
</dbReference>
<dbReference type="GO" id="GO:0004519">
    <property type="term" value="F:endonuclease activity"/>
    <property type="evidence" value="ECO:0007669"/>
    <property type="project" value="UniProtKB-KW"/>
</dbReference>
<dbReference type="PANTHER" id="PTHR37984">
    <property type="entry name" value="PROTEIN CBG26694"/>
    <property type="match status" value="1"/>
</dbReference>
<dbReference type="InterPro" id="IPR041588">
    <property type="entry name" value="Integrase_H2C2"/>
</dbReference>
<dbReference type="Pfam" id="PF00665">
    <property type="entry name" value="rve"/>
    <property type="match status" value="1"/>
</dbReference>
<keyword evidence="3" id="KW-0540">Nuclease</keyword>
<dbReference type="InterPro" id="IPR012337">
    <property type="entry name" value="RNaseH-like_sf"/>
</dbReference>
<dbReference type="AlphaFoldDB" id="A0A1R1Y134"/>
<comment type="caution">
    <text evidence="7">The sequence shown here is derived from an EMBL/GenBank/DDBJ whole genome shotgun (WGS) entry which is preliminary data.</text>
</comment>
<dbReference type="GO" id="GO:0005634">
    <property type="term" value="C:nucleus"/>
    <property type="evidence" value="ECO:0007669"/>
    <property type="project" value="UniProtKB-ARBA"/>
</dbReference>
<dbReference type="EMBL" id="LSSN01001225">
    <property type="protein sequence ID" value="OMJ20514.1"/>
    <property type="molecule type" value="Genomic_DNA"/>
</dbReference>
<dbReference type="SUPFAM" id="SSF53098">
    <property type="entry name" value="Ribonuclease H-like"/>
    <property type="match status" value="1"/>
</dbReference>
<keyword evidence="4" id="KW-0378">Hydrolase</keyword>
<dbReference type="InterPro" id="IPR021109">
    <property type="entry name" value="Peptidase_aspartic_dom_sf"/>
</dbReference>
<keyword evidence="1" id="KW-0808">Transferase</keyword>
<proteinExistence type="predicted"/>
<dbReference type="InterPro" id="IPR001584">
    <property type="entry name" value="Integrase_cat-core"/>
</dbReference>
<feature type="compositionally biased region" description="Basic and acidic residues" evidence="5">
    <location>
        <begin position="447"/>
        <end position="456"/>
    </location>
</feature>
<keyword evidence="4" id="KW-0255">Endonuclease</keyword>
<dbReference type="Gene3D" id="2.40.70.10">
    <property type="entry name" value="Acid Proteases"/>
    <property type="match status" value="1"/>
</dbReference>
<dbReference type="GO" id="GO:0003676">
    <property type="term" value="F:nucleic acid binding"/>
    <property type="evidence" value="ECO:0007669"/>
    <property type="project" value="InterPro"/>
</dbReference>
<keyword evidence="2" id="KW-0548">Nucleotidyltransferase</keyword>
<evidence type="ECO:0000313" key="8">
    <source>
        <dbReference type="Proteomes" id="UP000187283"/>
    </source>
</evidence>
<gene>
    <name evidence="7" type="ORF">AYI70_g4061</name>
</gene>
<dbReference type="Gene3D" id="1.10.340.70">
    <property type="match status" value="1"/>
</dbReference>
<evidence type="ECO:0000256" key="5">
    <source>
        <dbReference type="SAM" id="MobiDB-lite"/>
    </source>
</evidence>
<evidence type="ECO:0000256" key="4">
    <source>
        <dbReference type="ARBA" id="ARBA00022759"/>
    </source>
</evidence>
<dbReference type="Proteomes" id="UP000187283">
    <property type="component" value="Unassembled WGS sequence"/>
</dbReference>
<feature type="compositionally biased region" description="Polar residues" evidence="5">
    <location>
        <begin position="421"/>
        <end position="432"/>
    </location>
</feature>
<dbReference type="GO" id="GO:0015074">
    <property type="term" value="P:DNA integration"/>
    <property type="evidence" value="ECO:0007669"/>
    <property type="project" value="InterPro"/>
</dbReference>
<dbReference type="InterPro" id="IPR036397">
    <property type="entry name" value="RNaseH_sf"/>
</dbReference>
<evidence type="ECO:0000256" key="2">
    <source>
        <dbReference type="ARBA" id="ARBA00022695"/>
    </source>
</evidence>
<reference evidence="7 8" key="1">
    <citation type="submission" date="2017-01" db="EMBL/GenBank/DDBJ databases">
        <authorList>
            <person name="Mah S.A."/>
            <person name="Swanson W.J."/>
            <person name="Moy G.W."/>
            <person name="Vacquier V.D."/>
        </authorList>
    </citation>
    <scope>NUCLEOTIDE SEQUENCE [LARGE SCALE GENOMIC DNA]</scope>
    <source>
        <strain evidence="7 8">GSMNP</strain>
    </source>
</reference>
<feature type="region of interest" description="Disordered" evidence="5">
    <location>
        <begin position="384"/>
        <end position="498"/>
    </location>
</feature>
<organism evidence="7 8">
    <name type="scientific">Smittium culicis</name>
    <dbReference type="NCBI Taxonomy" id="133412"/>
    <lineage>
        <taxon>Eukaryota</taxon>
        <taxon>Fungi</taxon>
        <taxon>Fungi incertae sedis</taxon>
        <taxon>Zoopagomycota</taxon>
        <taxon>Kickxellomycotina</taxon>
        <taxon>Harpellomycetes</taxon>
        <taxon>Harpellales</taxon>
        <taxon>Legeriomycetaceae</taxon>
        <taxon>Smittium</taxon>
    </lineage>
</organism>
<dbReference type="CDD" id="cd00303">
    <property type="entry name" value="retropepsin_like"/>
    <property type="match status" value="1"/>
</dbReference>
<feature type="region of interest" description="Disordered" evidence="5">
    <location>
        <begin position="1"/>
        <end position="21"/>
    </location>
</feature>
<dbReference type="Gene3D" id="3.30.420.10">
    <property type="entry name" value="Ribonuclease H-like superfamily/Ribonuclease H"/>
    <property type="match status" value="1"/>
</dbReference>
<feature type="compositionally biased region" description="Polar residues" evidence="5">
    <location>
        <begin position="1"/>
        <end position="15"/>
    </location>
</feature>
<sequence length="1214" mass="137857">MPAYNSDSSNPSSPLRTPPIFGADYEEDAAQLIYQLGPRNDHEPTTELVPKVPAQMSTLENTQKCRMKVSSDCKSSNLTLWRSHLGSSSDESDSGNFEPPLPLDTDSYLSSVDSALQSPTILRARQYAEVYAIFDSPSISKHLLDKKSVYVGAGIIQKQTPIDTLTRNLKNLSLNGKDSESGDEFLDPSLMAEDAAEGSSPIKLPATNVSNWIHQAPPIFHGRWDEDVWKFAEQFNKHVSSLTVTLVSDELLNYFREYLEDEALRIVEPLMVLYPEWDTFIVQFTRRFTHPDRKSRAKVEFKKIDMYAEESLFTFAKLVKIFNIMGALDEDTKVVEILKKCNEVDRNRLLDKDVKTVEDIMNFFAKKEEQQRVFNKKAEKHFDVPSHSSDPTNMFIIKRPTPGTNSVLDKKKDNSHKSNKPTVTPSNNTGKNSQRRPFCQNCRRHGHTADACRRSQTETPTHTGPLQKREAFSSLPRARHEPLKTNTPSHKRMDVDSTPYKKDVDRYNQADVNLVSIGMQEIPTSNVAAIKGKLKIHKREVLFQYDSGSSINVISTALVQKLKLKPVETSELLITPVSGISQPSKVIKVVPLDFPTFSCSATFSVIENTRPDLFLLGVDFMVTIGAEISLKKKLMTVELQGKVHHVPLILENRKDYKRAEVATATDIPEFIPVATENKFVNSVNEELKPAQRLATEDLLTEYTDIFAEKLEDLRGADVSPYHRALTTLFSNPPGKGRLGRWVVKLRHYDFTIRHKEGASNPADFLSRFPWEELPEVLEEEVLYISTSDFSQLYQNVKAGLERLSAERPLPGDGGIKNKYEIRQDKLYVKINNILKLYVVPAELKDVIKRIHNEHHKNAQETFRILTENYFAPASFPMVKNVVRSCEQCQRHNYAVRRTEPFHGVQVKYPFQQWGLDVAGPFTPVSSSGNKYIIVAIDYFTKWPVAVATKSVNAAIIIAFLCEQIIANFGVPKLLITDRGTHLSNEACASFNRYLGINHMPVTAYRPQANGQVERTIQTLKQTLRKIVTEKPENWDCYLWRALLAMRTTKNRSLGRSPAEIVYGLKLLTPAVWGSQVVTNKDSIDTIIENRKKFLELELPSYRQLAYDLGVKSKEIEARYYNKKVKSRKIKVGEKVLKALIEANTGLSYKNVGPFIVMKDLNDGTYEIVDDRNNTDRVHADRLIQYQSEWGQVPRVQTGQARSTLPSLLRPLSRF</sequence>